<feature type="domain" description="Leucine-binding protein" evidence="4">
    <location>
        <begin position="31"/>
        <end position="369"/>
    </location>
</feature>
<feature type="signal peptide" evidence="3">
    <location>
        <begin position="1"/>
        <end position="23"/>
    </location>
</feature>
<name>A0ABV7WCR9_9BURK</name>
<evidence type="ECO:0000313" key="6">
    <source>
        <dbReference type="Proteomes" id="UP001595729"/>
    </source>
</evidence>
<dbReference type="EMBL" id="JBHRXX010000011">
    <property type="protein sequence ID" value="MFC3686682.1"/>
    <property type="molecule type" value="Genomic_DNA"/>
</dbReference>
<dbReference type="PANTHER" id="PTHR47235">
    <property type="entry name" value="BLR6548 PROTEIN"/>
    <property type="match status" value="1"/>
</dbReference>
<comment type="caution">
    <text evidence="5">The sequence shown here is derived from an EMBL/GenBank/DDBJ whole genome shotgun (WGS) entry which is preliminary data.</text>
</comment>
<proteinExistence type="inferred from homology"/>
<organism evidence="5 6">
    <name type="scientific">Hydrogenophaga luteola</name>
    <dbReference type="NCBI Taxonomy" id="1591122"/>
    <lineage>
        <taxon>Bacteria</taxon>
        <taxon>Pseudomonadati</taxon>
        <taxon>Pseudomonadota</taxon>
        <taxon>Betaproteobacteria</taxon>
        <taxon>Burkholderiales</taxon>
        <taxon>Comamonadaceae</taxon>
        <taxon>Hydrogenophaga</taxon>
    </lineage>
</organism>
<evidence type="ECO:0000256" key="1">
    <source>
        <dbReference type="ARBA" id="ARBA00010062"/>
    </source>
</evidence>
<evidence type="ECO:0000259" key="4">
    <source>
        <dbReference type="Pfam" id="PF13458"/>
    </source>
</evidence>
<dbReference type="RefSeq" id="WP_382179926.1">
    <property type="nucleotide sequence ID" value="NZ_JBHRXX010000011.1"/>
</dbReference>
<dbReference type="Proteomes" id="UP001595729">
    <property type="component" value="Unassembled WGS sequence"/>
</dbReference>
<dbReference type="Pfam" id="PF13458">
    <property type="entry name" value="Peripla_BP_6"/>
    <property type="match status" value="1"/>
</dbReference>
<dbReference type="InterPro" id="IPR028082">
    <property type="entry name" value="Peripla_BP_I"/>
</dbReference>
<keyword evidence="2 3" id="KW-0732">Signal</keyword>
<accession>A0ABV7WCR9</accession>
<evidence type="ECO:0000256" key="3">
    <source>
        <dbReference type="SAM" id="SignalP"/>
    </source>
</evidence>
<reference evidence="6" key="1">
    <citation type="journal article" date="2019" name="Int. J. Syst. Evol. Microbiol.">
        <title>The Global Catalogue of Microorganisms (GCM) 10K type strain sequencing project: providing services to taxonomists for standard genome sequencing and annotation.</title>
        <authorList>
            <consortium name="The Broad Institute Genomics Platform"/>
            <consortium name="The Broad Institute Genome Sequencing Center for Infectious Disease"/>
            <person name="Wu L."/>
            <person name="Ma J."/>
        </authorList>
    </citation>
    <scope>NUCLEOTIDE SEQUENCE [LARGE SCALE GENOMIC DNA]</scope>
    <source>
        <strain evidence="6">KCTC 42501</strain>
    </source>
</reference>
<gene>
    <name evidence="5" type="ORF">ACFOPI_24030</name>
</gene>
<feature type="chain" id="PRO_5045376983" evidence="3">
    <location>
        <begin position="24"/>
        <end position="383"/>
    </location>
</feature>
<dbReference type="PANTHER" id="PTHR47235:SF1">
    <property type="entry name" value="BLR6548 PROTEIN"/>
    <property type="match status" value="1"/>
</dbReference>
<dbReference type="SUPFAM" id="SSF53822">
    <property type="entry name" value="Periplasmic binding protein-like I"/>
    <property type="match status" value="1"/>
</dbReference>
<keyword evidence="6" id="KW-1185">Reference proteome</keyword>
<evidence type="ECO:0000256" key="2">
    <source>
        <dbReference type="ARBA" id="ARBA00022729"/>
    </source>
</evidence>
<evidence type="ECO:0000313" key="5">
    <source>
        <dbReference type="EMBL" id="MFC3686682.1"/>
    </source>
</evidence>
<protein>
    <submittedName>
        <fullName evidence="5">ABC transporter substrate-binding protein</fullName>
    </submittedName>
</protein>
<sequence length="383" mass="40381">MTPAARLLPLATALATSAATVGAQEKVPAPPIVVGAVSSLTGLGASDAGVQAARMVFDSVNAAGGIQGRRIEYRVIDDQMSPTQAQRAATELIEDPRTVALAGGSSALECGVNQARYAQAGLFNLPGAGGDPACFSSTHIAPLNAGPYVATATALSFAHQVLRHQRLCVVSPALPGMTEAFEKAVRDWTQRNKASAPSLDMYQLGEPLAPLVQKVAARQCQAVIYTGPGGPAIEWVLASRPAMPNVPVVMLTPVYTTQAAQALAGAGDGLYAMAEFDPWSSGSMQIMGWRRLLIARQIEPSSLSQGGYLAAQALVHTLQGMRGPITRASVAQALQTMAPWRSGMMDQPFRVGADGRHQLNRSALPMKLEAGKWRIAHTQWIRE</sequence>
<dbReference type="Gene3D" id="3.40.50.2300">
    <property type="match status" value="2"/>
</dbReference>
<comment type="similarity">
    <text evidence="1">Belongs to the leucine-binding protein family.</text>
</comment>
<dbReference type="InterPro" id="IPR028081">
    <property type="entry name" value="Leu-bd"/>
</dbReference>